<keyword evidence="2" id="KW-0238">DNA-binding</keyword>
<evidence type="ECO:0000313" key="5">
    <source>
        <dbReference type="EMBL" id="MBD1425655.1"/>
    </source>
</evidence>
<keyword evidence="3" id="KW-0804">Transcription</keyword>
<protein>
    <submittedName>
        <fullName evidence="5">Helix-turn-helix transcriptional regulator</fullName>
    </submittedName>
</protein>
<gene>
    <name evidence="5" type="ORF">H8B17_08685</name>
</gene>
<accession>A0ABR7Y2X0</accession>
<reference evidence="5 6" key="1">
    <citation type="submission" date="2020-08" db="EMBL/GenBank/DDBJ databases">
        <title>Sphingobacterium sp. DN00404 isolated from aquaculture water.</title>
        <authorList>
            <person name="Zhang M."/>
        </authorList>
    </citation>
    <scope>NUCLEOTIDE SEQUENCE [LARGE SCALE GENOMIC DNA]</scope>
    <source>
        <strain evidence="5 6">KCTC 32294</strain>
    </source>
</reference>
<name>A0ABR7Y2X0_9SPHI</name>
<dbReference type="InterPro" id="IPR018060">
    <property type="entry name" value="HTH_AraC"/>
</dbReference>
<evidence type="ECO:0000256" key="1">
    <source>
        <dbReference type="ARBA" id="ARBA00023015"/>
    </source>
</evidence>
<dbReference type="Proteomes" id="UP000606494">
    <property type="component" value="Unassembled WGS sequence"/>
</dbReference>
<dbReference type="Gene3D" id="1.10.10.60">
    <property type="entry name" value="Homeodomain-like"/>
    <property type="match status" value="1"/>
</dbReference>
<dbReference type="PROSITE" id="PS01124">
    <property type="entry name" value="HTH_ARAC_FAMILY_2"/>
    <property type="match status" value="1"/>
</dbReference>
<sequence>MRLTIEKIPVMEKSLHINFRSHFDQAITDQASQQPKPSLNIRHADTQYFAKEENWAIAQEFDGKHGYLFGYDLWLEQAVTIPVRVDIGDLYVVYVVEGNDDILIRDAGADLVCTLAPSRARYLYVPPGNYQVELSRGQHQVFGFYFDGGIFRDGNDRSFRFLQEVIDGYRYNAKSLIHSIDFLVGPKTRLHITHLCKNLKKGDFNNETFIFDELSRLVQLSRRKVHEEYEQINPVQHLADNAIELVKAYVHTHGQAFSIQHVADDLGVTAAHLCRVFKDEKLPSPRSYKHRFLLARCKKELLHDQQLGDVAERCQFSSVASFSRFFKKHTGHTPGAYKDELYRLHHRVSL</sequence>
<dbReference type="EMBL" id="JACNYK010000002">
    <property type="protein sequence ID" value="MBD1425655.1"/>
    <property type="molecule type" value="Genomic_DNA"/>
</dbReference>
<dbReference type="Pfam" id="PF12833">
    <property type="entry name" value="HTH_18"/>
    <property type="match status" value="1"/>
</dbReference>
<evidence type="ECO:0000256" key="2">
    <source>
        <dbReference type="ARBA" id="ARBA00023125"/>
    </source>
</evidence>
<dbReference type="SMART" id="SM00342">
    <property type="entry name" value="HTH_ARAC"/>
    <property type="match status" value="1"/>
</dbReference>
<keyword evidence="1" id="KW-0805">Transcription regulation</keyword>
<dbReference type="RefSeq" id="WP_190308804.1">
    <property type="nucleotide sequence ID" value="NZ_JACNYK010000002.1"/>
</dbReference>
<evidence type="ECO:0000313" key="6">
    <source>
        <dbReference type="Proteomes" id="UP000606494"/>
    </source>
</evidence>
<evidence type="ECO:0000259" key="4">
    <source>
        <dbReference type="PROSITE" id="PS01124"/>
    </source>
</evidence>
<dbReference type="InterPro" id="IPR009057">
    <property type="entry name" value="Homeodomain-like_sf"/>
</dbReference>
<dbReference type="SUPFAM" id="SSF46689">
    <property type="entry name" value="Homeodomain-like"/>
    <property type="match status" value="1"/>
</dbReference>
<keyword evidence="6" id="KW-1185">Reference proteome</keyword>
<proteinExistence type="predicted"/>
<evidence type="ECO:0000256" key="3">
    <source>
        <dbReference type="ARBA" id="ARBA00023163"/>
    </source>
</evidence>
<comment type="caution">
    <text evidence="5">The sequence shown here is derived from an EMBL/GenBank/DDBJ whole genome shotgun (WGS) entry which is preliminary data.</text>
</comment>
<dbReference type="PANTHER" id="PTHR43280:SF28">
    <property type="entry name" value="HTH-TYPE TRANSCRIPTIONAL ACTIVATOR RHAS"/>
    <property type="match status" value="1"/>
</dbReference>
<organism evidence="5 6">
    <name type="scientific">Sphingobacterium arenae</name>
    <dbReference type="NCBI Taxonomy" id="1280598"/>
    <lineage>
        <taxon>Bacteria</taxon>
        <taxon>Pseudomonadati</taxon>
        <taxon>Bacteroidota</taxon>
        <taxon>Sphingobacteriia</taxon>
        <taxon>Sphingobacteriales</taxon>
        <taxon>Sphingobacteriaceae</taxon>
        <taxon>Sphingobacterium</taxon>
    </lineage>
</organism>
<feature type="domain" description="HTH araC/xylS-type" evidence="4">
    <location>
        <begin position="240"/>
        <end position="340"/>
    </location>
</feature>
<dbReference type="PANTHER" id="PTHR43280">
    <property type="entry name" value="ARAC-FAMILY TRANSCRIPTIONAL REGULATOR"/>
    <property type="match status" value="1"/>
</dbReference>